<evidence type="ECO:0000313" key="7">
    <source>
        <dbReference type="EMBL" id="HGS22750.1"/>
    </source>
</evidence>
<dbReference type="InterPro" id="IPR058240">
    <property type="entry name" value="rSAM_sf"/>
</dbReference>
<dbReference type="SFLD" id="SFLDG01063">
    <property type="entry name" value="activating_enzymes__group_1"/>
    <property type="match status" value="1"/>
</dbReference>
<dbReference type="PANTHER" id="PTHR30352:SF2">
    <property type="entry name" value="ANAEROBIC RIBONUCLEOSIDE-TRIPHOSPHATE REDUCTASE-ACTIVATING PROTEIN"/>
    <property type="match status" value="1"/>
</dbReference>
<dbReference type="SFLD" id="SFLDG01066">
    <property type="entry name" value="organic_radical-activating_enz"/>
    <property type="match status" value="1"/>
</dbReference>
<dbReference type="GO" id="GO:0051539">
    <property type="term" value="F:4 iron, 4 sulfur cluster binding"/>
    <property type="evidence" value="ECO:0007669"/>
    <property type="project" value="UniProtKB-KW"/>
</dbReference>
<keyword evidence="6" id="KW-0411">Iron-sulfur</keyword>
<dbReference type="InterPro" id="IPR013785">
    <property type="entry name" value="Aldolase_TIM"/>
</dbReference>
<keyword evidence="3" id="KW-0949">S-adenosyl-L-methionine</keyword>
<evidence type="ECO:0000256" key="2">
    <source>
        <dbReference type="ARBA" id="ARBA00022485"/>
    </source>
</evidence>
<proteinExistence type="predicted"/>
<dbReference type="EMBL" id="DSYK01000648">
    <property type="protein sequence ID" value="HGS22750.1"/>
    <property type="molecule type" value="Genomic_DNA"/>
</dbReference>
<dbReference type="CDD" id="cd01335">
    <property type="entry name" value="Radical_SAM"/>
    <property type="match status" value="1"/>
</dbReference>
<dbReference type="InterPro" id="IPR007197">
    <property type="entry name" value="rSAM"/>
</dbReference>
<keyword evidence="4" id="KW-0479">Metal-binding</keyword>
<accession>A0A7C4PU09</accession>
<gene>
    <name evidence="7" type="ORF">ENT37_12920</name>
</gene>
<dbReference type="AlphaFoldDB" id="A0A7C4PU09"/>
<dbReference type="GO" id="GO:0043365">
    <property type="term" value="F:[formate-C-acetyltransferase]-activating enzyme activity"/>
    <property type="evidence" value="ECO:0007669"/>
    <property type="project" value="InterPro"/>
</dbReference>
<name>A0A7C4PU09_9CHLR</name>
<keyword evidence="2" id="KW-0004">4Fe-4S</keyword>
<dbReference type="GO" id="GO:0046872">
    <property type="term" value="F:metal ion binding"/>
    <property type="evidence" value="ECO:0007669"/>
    <property type="project" value="UniProtKB-KW"/>
</dbReference>
<dbReference type="GO" id="GO:0004748">
    <property type="term" value="F:ribonucleoside-diphosphate reductase activity, thioredoxin disulfide as acceptor"/>
    <property type="evidence" value="ECO:0007669"/>
    <property type="project" value="TreeGrafter"/>
</dbReference>
<comment type="cofactor">
    <cofactor evidence="1">
        <name>[4Fe-4S] cluster</name>
        <dbReference type="ChEBI" id="CHEBI:49883"/>
    </cofactor>
</comment>
<dbReference type="Gene3D" id="3.20.20.70">
    <property type="entry name" value="Aldolase class I"/>
    <property type="match status" value="1"/>
</dbReference>
<evidence type="ECO:0000256" key="6">
    <source>
        <dbReference type="ARBA" id="ARBA00023014"/>
    </source>
</evidence>
<keyword evidence="5" id="KW-0408">Iron</keyword>
<evidence type="ECO:0000256" key="1">
    <source>
        <dbReference type="ARBA" id="ARBA00001966"/>
    </source>
</evidence>
<reference evidence="7" key="1">
    <citation type="journal article" date="2020" name="mSystems">
        <title>Genome- and Community-Level Interaction Insights into Carbon Utilization and Element Cycling Functions of Hydrothermarchaeota in Hydrothermal Sediment.</title>
        <authorList>
            <person name="Zhou Z."/>
            <person name="Liu Y."/>
            <person name="Xu W."/>
            <person name="Pan J."/>
            <person name="Luo Z.H."/>
            <person name="Li M."/>
        </authorList>
    </citation>
    <scope>NUCLEOTIDE SEQUENCE [LARGE SCALE GENOMIC DNA]</scope>
    <source>
        <strain evidence="7">SpSt-573</strain>
    </source>
</reference>
<dbReference type="SUPFAM" id="SSF102114">
    <property type="entry name" value="Radical SAM enzymes"/>
    <property type="match status" value="1"/>
</dbReference>
<dbReference type="InterPro" id="IPR034457">
    <property type="entry name" value="Organic_radical-activating"/>
</dbReference>
<comment type="caution">
    <text evidence="7">The sequence shown here is derived from an EMBL/GenBank/DDBJ whole genome shotgun (WGS) entry which is preliminary data.</text>
</comment>
<dbReference type="PANTHER" id="PTHR30352">
    <property type="entry name" value="PYRUVATE FORMATE-LYASE-ACTIVATING ENZYME"/>
    <property type="match status" value="1"/>
</dbReference>
<evidence type="ECO:0000256" key="3">
    <source>
        <dbReference type="ARBA" id="ARBA00022691"/>
    </source>
</evidence>
<organism evidence="7">
    <name type="scientific">Anaerolinea thermolimosa</name>
    <dbReference type="NCBI Taxonomy" id="229919"/>
    <lineage>
        <taxon>Bacteria</taxon>
        <taxon>Bacillati</taxon>
        <taxon>Chloroflexota</taxon>
        <taxon>Anaerolineae</taxon>
        <taxon>Anaerolineales</taxon>
        <taxon>Anaerolineaceae</taxon>
        <taxon>Anaerolinea</taxon>
    </lineage>
</organism>
<protein>
    <submittedName>
        <fullName evidence="7">Radical SAM protein</fullName>
    </submittedName>
</protein>
<evidence type="ECO:0000256" key="4">
    <source>
        <dbReference type="ARBA" id="ARBA00022723"/>
    </source>
</evidence>
<dbReference type="SFLD" id="SFLDS00029">
    <property type="entry name" value="Radical_SAM"/>
    <property type="match status" value="1"/>
</dbReference>
<dbReference type="SFLD" id="SFLDF00299">
    <property type="entry name" value="anaerobic_ribonucleoside-triph"/>
    <property type="match status" value="1"/>
</dbReference>
<dbReference type="Pfam" id="PF13353">
    <property type="entry name" value="Fer4_12"/>
    <property type="match status" value="1"/>
</dbReference>
<dbReference type="InterPro" id="IPR012837">
    <property type="entry name" value="NrdG"/>
</dbReference>
<evidence type="ECO:0000256" key="5">
    <source>
        <dbReference type="ARBA" id="ARBA00023004"/>
    </source>
</evidence>
<sequence>MAYTNSNPGFLNIAAFCTETYALGPGARAAVWVQGCPFHCLNCIAPEWIPQKKAMVMKPEELARKITANLRVTGITLSGGEPMLQALLLAELIDHCKSERDFNVIVFTGFQYETLLQKGENSGIPQLLSLTDVLVDGPYIQAKNDGIGLRGSANQRVIYLTDRLKNFNLETFPRQIEYHFTGSDTLIVGIPPLHWPNFDFFPNVSNPQGRIG</sequence>